<evidence type="ECO:0000256" key="1">
    <source>
        <dbReference type="ARBA" id="ARBA00004141"/>
    </source>
</evidence>
<dbReference type="SUPFAM" id="SSF103473">
    <property type="entry name" value="MFS general substrate transporter"/>
    <property type="match status" value="1"/>
</dbReference>
<reference evidence="9" key="1">
    <citation type="submission" date="2021-12" db="EMBL/GenBank/DDBJ databases">
        <authorList>
            <person name="Martin H S."/>
        </authorList>
    </citation>
    <scope>NUCLEOTIDE SEQUENCE</scope>
</reference>
<dbReference type="Gene3D" id="1.20.1250.20">
    <property type="entry name" value="MFS general substrate transporter like domains"/>
    <property type="match status" value="2"/>
</dbReference>
<feature type="non-terminal residue" evidence="9">
    <location>
        <position position="536"/>
    </location>
</feature>
<dbReference type="Pfam" id="PF07690">
    <property type="entry name" value="MFS_1"/>
    <property type="match status" value="1"/>
</dbReference>
<feature type="transmembrane region" description="Helical" evidence="7">
    <location>
        <begin position="113"/>
        <end position="133"/>
    </location>
</feature>
<dbReference type="InterPro" id="IPR036259">
    <property type="entry name" value="MFS_trans_sf"/>
</dbReference>
<keyword evidence="4" id="KW-0769">Symport</keyword>
<keyword evidence="10" id="KW-1185">Reference proteome</keyword>
<dbReference type="PANTHER" id="PTHR11662">
    <property type="entry name" value="SOLUTE CARRIER FAMILY 17"/>
    <property type="match status" value="1"/>
</dbReference>
<dbReference type="AlphaFoldDB" id="A0A8J9VCQ6"/>
<evidence type="ECO:0000313" key="9">
    <source>
        <dbReference type="EMBL" id="CAH0719423.1"/>
    </source>
</evidence>
<name>A0A8J9VCQ6_9NEOP</name>
<dbReference type="FunFam" id="1.20.1250.20:FF:000423">
    <property type="entry name" value="Putative inorganic phosphate cotransporter-like Protein"/>
    <property type="match status" value="1"/>
</dbReference>
<evidence type="ECO:0000313" key="10">
    <source>
        <dbReference type="Proteomes" id="UP000838878"/>
    </source>
</evidence>
<dbReference type="OrthoDB" id="2985014at2759"/>
<organism evidence="9 10">
    <name type="scientific">Brenthis ino</name>
    <name type="common">lesser marbled fritillary</name>
    <dbReference type="NCBI Taxonomy" id="405034"/>
    <lineage>
        <taxon>Eukaryota</taxon>
        <taxon>Metazoa</taxon>
        <taxon>Ecdysozoa</taxon>
        <taxon>Arthropoda</taxon>
        <taxon>Hexapoda</taxon>
        <taxon>Insecta</taxon>
        <taxon>Pterygota</taxon>
        <taxon>Neoptera</taxon>
        <taxon>Endopterygota</taxon>
        <taxon>Lepidoptera</taxon>
        <taxon>Glossata</taxon>
        <taxon>Ditrysia</taxon>
        <taxon>Papilionoidea</taxon>
        <taxon>Nymphalidae</taxon>
        <taxon>Heliconiinae</taxon>
        <taxon>Argynnini</taxon>
        <taxon>Brenthis</taxon>
    </lineage>
</organism>
<feature type="transmembrane region" description="Helical" evidence="7">
    <location>
        <begin position="140"/>
        <end position="159"/>
    </location>
</feature>
<evidence type="ECO:0000256" key="3">
    <source>
        <dbReference type="ARBA" id="ARBA00022692"/>
    </source>
</evidence>
<dbReference type="InterPro" id="IPR050382">
    <property type="entry name" value="MFS_Na/Anion_cotransporter"/>
</dbReference>
<dbReference type="GO" id="GO:0016020">
    <property type="term" value="C:membrane"/>
    <property type="evidence" value="ECO:0007669"/>
    <property type="project" value="UniProtKB-SubCell"/>
</dbReference>
<keyword evidence="3 7" id="KW-0812">Transmembrane</keyword>
<feature type="transmembrane region" description="Helical" evidence="7">
    <location>
        <begin position="231"/>
        <end position="252"/>
    </location>
</feature>
<dbReference type="InterPro" id="IPR011701">
    <property type="entry name" value="MFS"/>
</dbReference>
<feature type="transmembrane region" description="Helical" evidence="7">
    <location>
        <begin position="397"/>
        <end position="416"/>
    </location>
</feature>
<dbReference type="PANTHER" id="PTHR11662:SF415">
    <property type="entry name" value="AT30085P-RELATED"/>
    <property type="match status" value="1"/>
</dbReference>
<feature type="transmembrane region" description="Helical" evidence="7">
    <location>
        <begin position="42"/>
        <end position="66"/>
    </location>
</feature>
<proteinExistence type="predicted"/>
<feature type="transmembrane region" description="Helical" evidence="7">
    <location>
        <begin position="372"/>
        <end position="391"/>
    </location>
</feature>
<dbReference type="FunFam" id="1.20.1250.20:FF:000003">
    <property type="entry name" value="Solute carrier family 17 member 3"/>
    <property type="match status" value="1"/>
</dbReference>
<keyword evidence="2" id="KW-0813">Transport</keyword>
<dbReference type="Proteomes" id="UP000838878">
    <property type="component" value="Chromosome 14"/>
</dbReference>
<dbReference type="GO" id="GO:0006820">
    <property type="term" value="P:monoatomic anion transport"/>
    <property type="evidence" value="ECO:0007669"/>
    <property type="project" value="TreeGrafter"/>
</dbReference>
<evidence type="ECO:0000256" key="4">
    <source>
        <dbReference type="ARBA" id="ARBA00022847"/>
    </source>
</evidence>
<feature type="transmembrane region" description="Helical" evidence="7">
    <location>
        <begin position="200"/>
        <end position="225"/>
    </location>
</feature>
<sequence length="536" mass="59795">MEESKPSQVESLIYSQNVTTITKEESSITKILRSCCLIPRRYVFAMVALIGVCNAFTMRVSLNIAITQMVRHKKVGDTHFDPNACPVDVVIKNSTVFVNPHAMFDWDEKTQGLLLSSFYYGYGVTQILGGYLAQRYGGKWVLGCGLLSTALFTFLTPIVTKSGGATWLFILRIVEGMGEGPTMPGLTYMMARWIPSHERAFLSAVIFGGGQIGNIFGPAVAGLLMTNGGDWANVFYFFGGFGIFWFILWSFLCYSEPQTHPYITKEELEFLNKTVTRSENKKKGDPIPWKAILRSPPAWALLAANVGHDWGLYTIVTELPKYSYDVLKFNIATTGFLTGLPFVASVICASIFGLICDLGIKRKWFKIKTARKIFTTIASAGPAICIILASYSGCNKYAAMGYFILSMGLMGSYYSGMKVNCLDVAPNYTATLASLINTVSTSTGIITPYLMGLLTPDSTLLQWRTAFWICFIMLIGTNLLYCIWMEGEQLWWDDVRKHGYPPGWKHGPLTVEEVEYLKDSPKIMKLNKNYVKEIPC</sequence>
<feature type="transmembrane region" description="Helical" evidence="7">
    <location>
        <begin position="463"/>
        <end position="484"/>
    </location>
</feature>
<gene>
    <name evidence="9" type="ORF">BINO364_LOCUS5765</name>
</gene>
<dbReference type="EMBL" id="OV170234">
    <property type="protein sequence ID" value="CAH0719423.1"/>
    <property type="molecule type" value="Genomic_DNA"/>
</dbReference>
<evidence type="ECO:0000256" key="7">
    <source>
        <dbReference type="SAM" id="Phobius"/>
    </source>
</evidence>
<evidence type="ECO:0000256" key="6">
    <source>
        <dbReference type="ARBA" id="ARBA00023136"/>
    </source>
</evidence>
<dbReference type="PROSITE" id="PS50850">
    <property type="entry name" value="MFS"/>
    <property type="match status" value="1"/>
</dbReference>
<evidence type="ECO:0000256" key="5">
    <source>
        <dbReference type="ARBA" id="ARBA00022989"/>
    </source>
</evidence>
<dbReference type="GO" id="GO:0015293">
    <property type="term" value="F:symporter activity"/>
    <property type="evidence" value="ECO:0007669"/>
    <property type="project" value="UniProtKB-KW"/>
</dbReference>
<comment type="subcellular location">
    <subcellularLocation>
        <location evidence="1">Membrane</location>
        <topology evidence="1">Multi-pass membrane protein</topology>
    </subcellularLocation>
</comment>
<feature type="transmembrane region" description="Helical" evidence="7">
    <location>
        <begin position="336"/>
        <end position="360"/>
    </location>
</feature>
<feature type="domain" description="Major facilitator superfamily (MFS) profile" evidence="8">
    <location>
        <begin position="43"/>
        <end position="489"/>
    </location>
</feature>
<evidence type="ECO:0000259" key="8">
    <source>
        <dbReference type="PROSITE" id="PS50850"/>
    </source>
</evidence>
<keyword evidence="5 7" id="KW-1133">Transmembrane helix</keyword>
<keyword evidence="6 7" id="KW-0472">Membrane</keyword>
<feature type="transmembrane region" description="Helical" evidence="7">
    <location>
        <begin position="428"/>
        <end position="451"/>
    </location>
</feature>
<evidence type="ECO:0000256" key="2">
    <source>
        <dbReference type="ARBA" id="ARBA00022448"/>
    </source>
</evidence>
<dbReference type="InterPro" id="IPR020846">
    <property type="entry name" value="MFS_dom"/>
</dbReference>
<protein>
    <recommendedName>
        <fullName evidence="8">Major facilitator superfamily (MFS) profile domain-containing protein</fullName>
    </recommendedName>
</protein>
<accession>A0A8J9VCQ6</accession>